<dbReference type="Proteomes" id="UP001623330">
    <property type="component" value="Unassembled WGS sequence"/>
</dbReference>
<comment type="caution">
    <text evidence="2">The sequence shown here is derived from an EMBL/GenBank/DDBJ whole genome shotgun (WGS) entry which is preliminary data.</text>
</comment>
<evidence type="ECO:0000313" key="2">
    <source>
        <dbReference type="EMBL" id="KAL3230575.1"/>
    </source>
</evidence>
<reference evidence="2 3" key="1">
    <citation type="submission" date="2024-05" db="EMBL/GenBank/DDBJ databases">
        <title>Long read based assembly of the Candida bracarensis genome reveals expanded adhesin content.</title>
        <authorList>
            <person name="Marcet-Houben M."/>
            <person name="Ksiezopolska E."/>
            <person name="Gabaldon T."/>
        </authorList>
    </citation>
    <scope>NUCLEOTIDE SEQUENCE [LARGE SCALE GENOMIC DNA]</scope>
    <source>
        <strain evidence="2 3">CBM6</strain>
    </source>
</reference>
<feature type="region of interest" description="Disordered" evidence="1">
    <location>
        <begin position="1"/>
        <end position="25"/>
    </location>
</feature>
<evidence type="ECO:0000313" key="3">
    <source>
        <dbReference type="Proteomes" id="UP001623330"/>
    </source>
</evidence>
<evidence type="ECO:0000256" key="1">
    <source>
        <dbReference type="SAM" id="MobiDB-lite"/>
    </source>
</evidence>
<gene>
    <name evidence="2" type="ORF">RNJ44_01024</name>
</gene>
<name>A0ABR4NQV2_9SACH</name>
<protein>
    <submittedName>
        <fullName evidence="2">Uncharacterized protein</fullName>
    </submittedName>
</protein>
<organism evidence="2 3">
    <name type="scientific">Nakaseomyces bracarensis</name>
    <dbReference type="NCBI Taxonomy" id="273131"/>
    <lineage>
        <taxon>Eukaryota</taxon>
        <taxon>Fungi</taxon>
        <taxon>Dikarya</taxon>
        <taxon>Ascomycota</taxon>
        <taxon>Saccharomycotina</taxon>
        <taxon>Saccharomycetes</taxon>
        <taxon>Saccharomycetales</taxon>
        <taxon>Saccharomycetaceae</taxon>
        <taxon>Nakaseomyces</taxon>
    </lineage>
</organism>
<dbReference type="EMBL" id="JBEVYD010000009">
    <property type="protein sequence ID" value="KAL3230575.1"/>
    <property type="molecule type" value="Genomic_DNA"/>
</dbReference>
<accession>A0ABR4NQV2</accession>
<sequence length="59" mass="7001">MKRVMRSPRRSVLPEEGMSQLGDFAVTNQPRSPIVYYFIEVRPNTNMNTRHDNHRPYPI</sequence>
<keyword evidence="3" id="KW-1185">Reference proteome</keyword>
<proteinExistence type="predicted"/>